<evidence type="ECO:0000313" key="4">
    <source>
        <dbReference type="Proteomes" id="UP000644020"/>
    </source>
</evidence>
<evidence type="ECO:0000256" key="2">
    <source>
        <dbReference type="SAM" id="Phobius"/>
    </source>
</evidence>
<reference evidence="3" key="2">
    <citation type="submission" date="2020-09" db="EMBL/GenBank/DDBJ databases">
        <authorList>
            <person name="Sun Q."/>
            <person name="Ohkuma M."/>
        </authorList>
    </citation>
    <scope>NUCLEOTIDE SEQUENCE</scope>
    <source>
        <strain evidence="3">JCM 4518</strain>
    </source>
</reference>
<feature type="compositionally biased region" description="Low complexity" evidence="1">
    <location>
        <begin position="79"/>
        <end position="92"/>
    </location>
</feature>
<feature type="region of interest" description="Disordered" evidence="1">
    <location>
        <begin position="147"/>
        <end position="171"/>
    </location>
</feature>
<feature type="transmembrane region" description="Helical" evidence="2">
    <location>
        <begin position="208"/>
        <end position="236"/>
    </location>
</feature>
<keyword evidence="2" id="KW-0472">Membrane</keyword>
<gene>
    <name evidence="3" type="ORF">GCM10010305_02160</name>
</gene>
<dbReference type="Proteomes" id="UP000644020">
    <property type="component" value="Unassembled WGS sequence"/>
</dbReference>
<name>A0A918W4J2_9ACTN</name>
<feature type="region of interest" description="Disordered" evidence="1">
    <location>
        <begin position="62"/>
        <end position="104"/>
    </location>
</feature>
<accession>A0A918W4J2</accession>
<organism evidence="3 4">
    <name type="scientific">Streptomyces termitum</name>
    <dbReference type="NCBI Taxonomy" id="67368"/>
    <lineage>
        <taxon>Bacteria</taxon>
        <taxon>Bacillati</taxon>
        <taxon>Actinomycetota</taxon>
        <taxon>Actinomycetes</taxon>
        <taxon>Kitasatosporales</taxon>
        <taxon>Streptomycetaceae</taxon>
        <taxon>Streptomyces</taxon>
    </lineage>
</organism>
<feature type="transmembrane region" description="Helical" evidence="2">
    <location>
        <begin position="248"/>
        <end position="266"/>
    </location>
</feature>
<keyword evidence="2" id="KW-0812">Transmembrane</keyword>
<proteinExistence type="predicted"/>
<dbReference type="EMBL" id="BMUL01000001">
    <property type="protein sequence ID" value="GHA64256.1"/>
    <property type="molecule type" value="Genomic_DNA"/>
</dbReference>
<feature type="transmembrane region" description="Helical" evidence="2">
    <location>
        <begin position="286"/>
        <end position="309"/>
    </location>
</feature>
<evidence type="ECO:0000256" key="1">
    <source>
        <dbReference type="SAM" id="MobiDB-lite"/>
    </source>
</evidence>
<protein>
    <submittedName>
        <fullName evidence="3">Membrane protein</fullName>
    </submittedName>
</protein>
<evidence type="ECO:0000313" key="3">
    <source>
        <dbReference type="EMBL" id="GHA64256.1"/>
    </source>
</evidence>
<reference evidence="3" key="1">
    <citation type="journal article" date="2014" name="Int. J. Syst. Evol. Microbiol.">
        <title>Complete genome sequence of Corynebacterium casei LMG S-19264T (=DSM 44701T), isolated from a smear-ripened cheese.</title>
        <authorList>
            <consortium name="US DOE Joint Genome Institute (JGI-PGF)"/>
            <person name="Walter F."/>
            <person name="Albersmeier A."/>
            <person name="Kalinowski J."/>
            <person name="Ruckert C."/>
        </authorList>
    </citation>
    <scope>NUCLEOTIDE SEQUENCE</scope>
    <source>
        <strain evidence="3">JCM 4518</strain>
    </source>
</reference>
<keyword evidence="4" id="KW-1185">Reference proteome</keyword>
<dbReference type="RefSeq" id="WP_189974455.1">
    <property type="nucleotide sequence ID" value="NZ_BMUL01000001.1"/>
</dbReference>
<sequence>MGNESDRLVFDYLSRVGDLAQRRQLPADERRALVAGLRDEIDRRRATRGEESPAAVRGILGALGTPDEVVGPAQDARGDWWGAGDDAPAAEAEPVRPADPLPRPRRAAAAADVWWHDERGGEDGFGDGDGDVGAELRALGFVGGVEAPEVFAPPPPEEPEAPAEAPPEPAGRARRLAGALLRRRRPGPAPEPEPAPEAPAGRRFGSPFLVLAAVLLLAGATFGWLLALAAGWLLAYGSRRLSAGETRTAVFVLPGLAAAGGLVWLWGRLQGRWGEAVAAGGDATGAALAGTWPWTLRAAAVSSALYLLWRARRA</sequence>
<dbReference type="AlphaFoldDB" id="A0A918W4J2"/>
<keyword evidence="2" id="KW-1133">Transmembrane helix</keyword>
<comment type="caution">
    <text evidence="3">The sequence shown here is derived from an EMBL/GenBank/DDBJ whole genome shotgun (WGS) entry which is preliminary data.</text>
</comment>